<accession>A0A9P5YUT2</accession>
<dbReference type="OrthoDB" id="2876896at2759"/>
<evidence type="ECO:0000313" key="2">
    <source>
        <dbReference type="Proteomes" id="UP000807469"/>
    </source>
</evidence>
<gene>
    <name evidence="1" type="ORF">BDN70DRAFT_865461</name>
</gene>
<sequence length="68" mass="7687">MDALSTEWRRSVQYFAGDRVAFKLGDSLGVAAFECLQTRENQASDSSQPVANGNAYWKHYPRGFPRKC</sequence>
<protein>
    <submittedName>
        <fullName evidence="1">Uncharacterized protein</fullName>
    </submittedName>
</protein>
<comment type="caution">
    <text evidence="1">The sequence shown here is derived from an EMBL/GenBank/DDBJ whole genome shotgun (WGS) entry which is preliminary data.</text>
</comment>
<reference evidence="1" key="1">
    <citation type="submission" date="2020-11" db="EMBL/GenBank/DDBJ databases">
        <authorList>
            <consortium name="DOE Joint Genome Institute"/>
            <person name="Ahrendt S."/>
            <person name="Riley R."/>
            <person name="Andreopoulos W."/>
            <person name="Labutti K."/>
            <person name="Pangilinan J."/>
            <person name="Ruiz-Duenas F.J."/>
            <person name="Barrasa J.M."/>
            <person name="Sanchez-Garcia M."/>
            <person name="Camarero S."/>
            <person name="Miyauchi S."/>
            <person name="Serrano A."/>
            <person name="Linde D."/>
            <person name="Babiker R."/>
            <person name="Drula E."/>
            <person name="Ayuso-Fernandez I."/>
            <person name="Pacheco R."/>
            <person name="Padilla G."/>
            <person name="Ferreira P."/>
            <person name="Barriuso J."/>
            <person name="Kellner H."/>
            <person name="Castanera R."/>
            <person name="Alfaro M."/>
            <person name="Ramirez L."/>
            <person name="Pisabarro A.G."/>
            <person name="Kuo A."/>
            <person name="Tritt A."/>
            <person name="Lipzen A."/>
            <person name="He G."/>
            <person name="Yan M."/>
            <person name="Ng V."/>
            <person name="Cullen D."/>
            <person name="Martin F."/>
            <person name="Rosso M.-N."/>
            <person name="Henrissat B."/>
            <person name="Hibbett D."/>
            <person name="Martinez A.T."/>
            <person name="Grigoriev I.V."/>
        </authorList>
    </citation>
    <scope>NUCLEOTIDE SEQUENCE</scope>
    <source>
        <strain evidence="1">CIRM-BRFM 674</strain>
    </source>
</reference>
<organism evidence="1 2">
    <name type="scientific">Pholiota conissans</name>
    <dbReference type="NCBI Taxonomy" id="109636"/>
    <lineage>
        <taxon>Eukaryota</taxon>
        <taxon>Fungi</taxon>
        <taxon>Dikarya</taxon>
        <taxon>Basidiomycota</taxon>
        <taxon>Agaricomycotina</taxon>
        <taxon>Agaricomycetes</taxon>
        <taxon>Agaricomycetidae</taxon>
        <taxon>Agaricales</taxon>
        <taxon>Agaricineae</taxon>
        <taxon>Strophariaceae</taxon>
        <taxon>Pholiota</taxon>
    </lineage>
</organism>
<keyword evidence="2" id="KW-1185">Reference proteome</keyword>
<name>A0A9P5YUT2_9AGAR</name>
<dbReference type="Proteomes" id="UP000807469">
    <property type="component" value="Unassembled WGS sequence"/>
</dbReference>
<dbReference type="AlphaFoldDB" id="A0A9P5YUT2"/>
<evidence type="ECO:0000313" key="1">
    <source>
        <dbReference type="EMBL" id="KAF9475004.1"/>
    </source>
</evidence>
<dbReference type="EMBL" id="MU155351">
    <property type="protein sequence ID" value="KAF9475004.1"/>
    <property type="molecule type" value="Genomic_DNA"/>
</dbReference>
<proteinExistence type="predicted"/>